<evidence type="ECO:0000256" key="3">
    <source>
        <dbReference type="ARBA" id="ARBA00023082"/>
    </source>
</evidence>
<dbReference type="PANTHER" id="PTHR43133">
    <property type="entry name" value="RNA POLYMERASE ECF-TYPE SIGMA FACTO"/>
    <property type="match status" value="1"/>
</dbReference>
<evidence type="ECO:0000259" key="6">
    <source>
        <dbReference type="Pfam" id="PF04542"/>
    </source>
</evidence>
<keyword evidence="9" id="KW-0614">Plasmid</keyword>
<dbReference type="InterPro" id="IPR039425">
    <property type="entry name" value="RNA_pol_sigma-70-like"/>
</dbReference>
<protein>
    <submittedName>
        <fullName evidence="8 9">SigZ</fullName>
    </submittedName>
</protein>
<dbReference type="PANTHER" id="PTHR43133:SF8">
    <property type="entry name" value="RNA POLYMERASE SIGMA FACTOR HI_1459-RELATED"/>
    <property type="match status" value="1"/>
</dbReference>
<dbReference type="SUPFAM" id="SSF88659">
    <property type="entry name" value="Sigma3 and sigma4 domains of RNA polymerase sigma factors"/>
    <property type="match status" value="1"/>
</dbReference>
<dbReference type="Gene3D" id="1.10.1740.10">
    <property type="match status" value="1"/>
</dbReference>
<evidence type="ECO:0000256" key="1">
    <source>
        <dbReference type="ARBA" id="ARBA00010641"/>
    </source>
</evidence>
<dbReference type="GO" id="GO:0006352">
    <property type="term" value="P:DNA-templated transcription initiation"/>
    <property type="evidence" value="ECO:0007669"/>
    <property type="project" value="InterPro"/>
</dbReference>
<evidence type="ECO:0000256" key="2">
    <source>
        <dbReference type="ARBA" id="ARBA00023015"/>
    </source>
</evidence>
<dbReference type="InterPro" id="IPR013325">
    <property type="entry name" value="RNA_pol_sigma_r2"/>
</dbReference>
<dbReference type="RefSeq" id="WP_001286342.1">
    <property type="nucleotide sequence ID" value="NZ_BLDP01000323.1"/>
</dbReference>
<dbReference type="SUPFAM" id="SSF88946">
    <property type="entry name" value="Sigma2 domain of RNA polymerase sigma factors"/>
    <property type="match status" value="1"/>
</dbReference>
<reference evidence="9" key="1">
    <citation type="journal article" date="2015" name="Antimicrob. Agents Chemother.">
        <title>Characterization of IncI1 Sequence Type 71 Epidemic Plasmid Lineage Responsible for the Recent Dissemination of CTX-M-65 Extended-Spectrum ?-Lactamase in the Bolivian Chaco Region.</title>
        <authorList>
            <person name="Riccobono E."/>
            <person name="Di Pilato V."/>
            <person name="Di Maggio T."/>
            <person name="Bartoloni A."/>
            <person name="Pallecchi L."/>
            <person name="Rossolini G.M."/>
        </authorList>
    </citation>
    <scope>NUCLEOTIDE SEQUENCE [LARGE SCALE GENOMIC DNA]</scope>
    <source>
        <strain evidence="9">C193</strain>
        <strain evidence="12">C271</strain>
        <strain evidence="10">M105</strain>
        <strain evidence="11">V408</strain>
        <plasmid evidence="9">pC193</plasmid>
        <plasmid evidence="12">pC271</plasmid>
        <plasmid evidence="10">pM105</plasmid>
        <plasmid evidence="11">pV408</plasmid>
    </source>
</reference>
<dbReference type="EMBL" id="KT282968">
    <property type="protein sequence ID" value="ALS39226.1"/>
    <property type="molecule type" value="Genomic_DNA"/>
</dbReference>
<comment type="similarity">
    <text evidence="1">Belongs to the sigma-70 factor family. ECF subfamily.</text>
</comment>
<evidence type="ECO:0000313" key="11">
    <source>
        <dbReference type="EMBL" id="CEL26342.1"/>
    </source>
</evidence>
<dbReference type="Pfam" id="PF04542">
    <property type="entry name" value="Sigma70_r2"/>
    <property type="match status" value="1"/>
</dbReference>
<keyword evidence="2" id="KW-0805">Transcription regulation</keyword>
<evidence type="ECO:0000313" key="9">
    <source>
        <dbReference type="EMBL" id="CEL26105.1"/>
    </source>
</evidence>
<evidence type="ECO:0000313" key="12">
    <source>
        <dbReference type="EMBL" id="CEL26465.1"/>
    </source>
</evidence>
<geneLocation type="plasmid" evidence="9">
    <name>pC193</name>
</geneLocation>
<evidence type="ECO:0000313" key="10">
    <source>
        <dbReference type="EMBL" id="CEL26225.1"/>
    </source>
</evidence>
<evidence type="ECO:0000313" key="8">
    <source>
        <dbReference type="EMBL" id="ALS39226.1"/>
    </source>
</evidence>
<proteinExistence type="inferred from homology"/>
<feature type="domain" description="RNA polymerase sigma-70 region 2" evidence="6">
    <location>
        <begin position="15"/>
        <end position="80"/>
    </location>
</feature>
<dbReference type="InterPro" id="IPR007627">
    <property type="entry name" value="RNA_pol_sigma70_r2"/>
</dbReference>
<evidence type="ECO:0000259" key="7">
    <source>
        <dbReference type="Pfam" id="PF08281"/>
    </source>
</evidence>
<gene>
    <name evidence="8" type="primary">sigZ</name>
    <name evidence="8" type="ORF">pEC012_00054</name>
</gene>
<dbReference type="InterPro" id="IPR014284">
    <property type="entry name" value="RNA_pol_sigma-70_dom"/>
</dbReference>
<dbReference type="GO" id="GO:0016987">
    <property type="term" value="F:sigma factor activity"/>
    <property type="evidence" value="ECO:0007669"/>
    <property type="project" value="UniProtKB-KW"/>
</dbReference>
<dbReference type="Pfam" id="PF08281">
    <property type="entry name" value="Sigma70_r4_2"/>
    <property type="match status" value="1"/>
</dbReference>
<accession>A0A0E1LIM3</accession>
<reference evidence="8" key="2">
    <citation type="submission" date="2015-07" db="EMBL/GenBank/DDBJ databases">
        <title>Complete Nucleotide Sequences of Plasmids pEC012, a novel IncI1 plasmid harboring blaCTX-M-65, rmtB, fosA3, FloR and OqxAB in avian Escherichia coli ST117 isolate.</title>
        <authorList>
            <person name="Pan Y.-S."/>
            <person name="Zong Z.-Y."/>
        </authorList>
    </citation>
    <scope>NUCLEOTIDE SEQUENCE</scope>
    <source>
        <strain evidence="8">EC012</strain>
        <plasmid evidence="8">pEC012</plasmid>
    </source>
</reference>
<dbReference type="EMBL" id="LN735561">
    <property type="protein sequence ID" value="CEL26465.1"/>
    <property type="molecule type" value="Genomic_DNA"/>
</dbReference>
<sequence>MSDVTAFNNCINVFWRQHEAELSRFLTSKTGDSEKAADLLQELFLRARAHSDSFCEMENPRAWLYRAARNLLIDGYRTTREFVELEEDTPLTDASSDVISTLDICLPETLQALPEDERWLIEESDLNRRPQQSLADELGITLTAFKSRLLRARKHLKETMKELCQIQVDDTSHVCCHKKMN</sequence>
<keyword evidence="3" id="KW-0731">Sigma factor</keyword>
<dbReference type="EMBL" id="LN735560">
    <property type="protein sequence ID" value="CEL26342.1"/>
    <property type="molecule type" value="Genomic_DNA"/>
</dbReference>
<keyword evidence="5" id="KW-0804">Transcription</keyword>
<dbReference type="Gene3D" id="1.10.10.10">
    <property type="entry name" value="Winged helix-like DNA-binding domain superfamily/Winged helix DNA-binding domain"/>
    <property type="match status" value="1"/>
</dbReference>
<geneLocation type="plasmid" evidence="12">
    <name>pC271</name>
</geneLocation>
<evidence type="ECO:0000256" key="4">
    <source>
        <dbReference type="ARBA" id="ARBA00023125"/>
    </source>
</evidence>
<dbReference type="InterPro" id="IPR036388">
    <property type="entry name" value="WH-like_DNA-bd_sf"/>
</dbReference>
<dbReference type="InterPro" id="IPR013324">
    <property type="entry name" value="RNA_pol_sigma_r3/r4-like"/>
</dbReference>
<dbReference type="GO" id="GO:0003677">
    <property type="term" value="F:DNA binding"/>
    <property type="evidence" value="ECO:0007669"/>
    <property type="project" value="UniProtKB-KW"/>
</dbReference>
<dbReference type="EMBL" id="LN735559">
    <property type="protein sequence ID" value="CEL26225.1"/>
    <property type="molecule type" value="Genomic_DNA"/>
</dbReference>
<evidence type="ECO:0000256" key="5">
    <source>
        <dbReference type="ARBA" id="ARBA00023163"/>
    </source>
</evidence>
<feature type="domain" description="RNA polymerase sigma factor 70 region 4 type 2" evidence="7">
    <location>
        <begin position="105"/>
        <end position="156"/>
    </location>
</feature>
<dbReference type="NCBIfam" id="TIGR02937">
    <property type="entry name" value="sigma70-ECF"/>
    <property type="match status" value="1"/>
</dbReference>
<dbReference type="EMBL" id="LN735558">
    <property type="protein sequence ID" value="CEL26105.1"/>
    <property type="molecule type" value="Genomic_DNA"/>
</dbReference>
<name>A0A0E1LIM3_ECOLX</name>
<geneLocation type="plasmid" evidence="11">
    <name>pV408</name>
</geneLocation>
<keyword evidence="4" id="KW-0238">DNA-binding</keyword>
<dbReference type="AlphaFoldDB" id="A0A0E1LIM3"/>
<dbReference type="InterPro" id="IPR013249">
    <property type="entry name" value="RNA_pol_sigma70_r4_t2"/>
</dbReference>
<organism evidence="9">
    <name type="scientific">Escherichia coli</name>
    <dbReference type="NCBI Taxonomy" id="562"/>
    <lineage>
        <taxon>Bacteria</taxon>
        <taxon>Pseudomonadati</taxon>
        <taxon>Pseudomonadota</taxon>
        <taxon>Gammaproteobacteria</taxon>
        <taxon>Enterobacterales</taxon>
        <taxon>Enterobacteriaceae</taxon>
        <taxon>Escherichia</taxon>
    </lineage>
</organism>
<geneLocation type="plasmid" evidence="10">
    <name>pM105</name>
</geneLocation>
<geneLocation type="plasmid" evidence="8">
    <name>pEC012</name>
</geneLocation>